<keyword evidence="5" id="KW-0325">Glycoprotein</keyword>
<reference evidence="8" key="2">
    <citation type="submission" date="2022-06" db="UniProtKB">
        <authorList>
            <consortium name="EnsemblMetazoa"/>
        </authorList>
    </citation>
    <scope>IDENTIFICATION</scope>
    <source>
        <strain evidence="8">PS312</strain>
    </source>
</reference>
<feature type="region of interest" description="Disordered" evidence="6">
    <location>
        <begin position="569"/>
        <end position="589"/>
    </location>
</feature>
<comment type="subcellular location">
    <subcellularLocation>
        <location evidence="1">Membrane</location>
        <topology evidence="1">Single-pass type II membrane protein</topology>
    </subcellularLocation>
</comment>
<feature type="compositionally biased region" description="Basic and acidic residues" evidence="6">
    <location>
        <begin position="604"/>
        <end position="613"/>
    </location>
</feature>
<evidence type="ECO:0000256" key="1">
    <source>
        <dbReference type="ARBA" id="ARBA00004606"/>
    </source>
</evidence>
<dbReference type="Pfam" id="PF02485">
    <property type="entry name" value="Branch"/>
    <property type="match status" value="1"/>
</dbReference>
<evidence type="ECO:0000256" key="2">
    <source>
        <dbReference type="ARBA" id="ARBA00022676"/>
    </source>
</evidence>
<evidence type="ECO:0000313" key="8">
    <source>
        <dbReference type="EnsemblMetazoa" id="PPA19489.1"/>
    </source>
</evidence>
<feature type="region of interest" description="Disordered" evidence="6">
    <location>
        <begin position="604"/>
        <end position="743"/>
    </location>
</feature>
<keyword evidence="7" id="KW-0812">Transmembrane</keyword>
<dbReference type="PANTHER" id="PTHR46671:SF7">
    <property type="entry name" value="CORE-2_I-BRANCHING ENZYME"/>
    <property type="match status" value="1"/>
</dbReference>
<keyword evidence="3" id="KW-0808">Transferase</keyword>
<evidence type="ECO:0000256" key="6">
    <source>
        <dbReference type="SAM" id="MobiDB-lite"/>
    </source>
</evidence>
<accession>A0A2A6B8R7</accession>
<feature type="compositionally biased region" description="Basic and acidic residues" evidence="6">
    <location>
        <begin position="722"/>
        <end position="736"/>
    </location>
</feature>
<keyword evidence="4 7" id="KW-0472">Membrane</keyword>
<evidence type="ECO:0000256" key="7">
    <source>
        <dbReference type="SAM" id="Phobius"/>
    </source>
</evidence>
<keyword evidence="9" id="KW-1185">Reference proteome</keyword>
<dbReference type="InterPro" id="IPR003406">
    <property type="entry name" value="Glyco_trans_14"/>
</dbReference>
<sequence length="812" mass="92493">MKMTRLAYSRLPTTEGDGDVDIQMPEPPKMTAAWKYIAPCLFILAFLIVYMDILSFDMFPNKFLTLRTAETIEITVYFIATRTADEHKSDVSNNNIYNNYHNIENNNYNKVNNDNPDNYNNNNNISGRNCNNPRAKVTTVDYSLTMSKGAVFRRRPEVAHVDCSRLLKDDTKYAKEIAKRRPNLRKNAKLDMSCEAIQKRILPARNPDTGFPIMYARIVNTDYEFLEDQLATNYANENVFCFSIDKKASRAFHERIFNLEKCLPNVVVAKKEEDVDGSGHNQNEAHLDCMGANHDVMIKTHQEMTEILRIYGGANEVEINECPDHRCISELEKNLGKLELCPKSLRGMELARCKNSSITFGKGAMQAILSRAAVDFIFDEINIRPLMKEMNEMGFGVDEQLYESLQITPEIRLPGGFHYKCRSKQAQYISRISIWSGDCKSGNVRHSICVYGVEDLPFLAESKFVMANKMMPEFDQAVTSCISELLFNRTRDGSTIDRRYYENINAVSGENAPTGRRLSFTEMILGAPGKGGFSWGQGLLERKLSKDEGEGKKDSITNEERFKELMKRETNVLNDGDADNDNPPSGRRLSFSEMIILNSVWDHREKPTDENTPRGRKLSFTEKVLGSPEKHGGFSWGHGKQERERKMSMEEVGAERNFTGKAVGSPDSKSKGGFWGHHKQERERKMSMEEGGTDKHEDLKRHKEMPKWRSQDNAESTESNESGDHGRRQSIGEHIGDAPSSSRRLSFSEMILGSPGKGGFSWGQGLLERKMSMDEEGKSTITNEERFKELLKRETQILNDEGTFSRKNYMKK</sequence>
<evidence type="ECO:0000256" key="3">
    <source>
        <dbReference type="ARBA" id="ARBA00022679"/>
    </source>
</evidence>
<dbReference type="AlphaFoldDB" id="A0A2A6B8R7"/>
<dbReference type="PANTHER" id="PTHR46671">
    <property type="entry name" value="PROTEIN CBG11221"/>
    <property type="match status" value="1"/>
</dbReference>
<reference evidence="9" key="1">
    <citation type="journal article" date="2008" name="Nat. Genet.">
        <title>The Pristionchus pacificus genome provides a unique perspective on nematode lifestyle and parasitism.</title>
        <authorList>
            <person name="Dieterich C."/>
            <person name="Clifton S.W."/>
            <person name="Schuster L.N."/>
            <person name="Chinwalla A."/>
            <person name="Delehaunty K."/>
            <person name="Dinkelacker I."/>
            <person name="Fulton L."/>
            <person name="Fulton R."/>
            <person name="Godfrey J."/>
            <person name="Minx P."/>
            <person name="Mitreva M."/>
            <person name="Roeseler W."/>
            <person name="Tian H."/>
            <person name="Witte H."/>
            <person name="Yang S.P."/>
            <person name="Wilson R.K."/>
            <person name="Sommer R.J."/>
        </authorList>
    </citation>
    <scope>NUCLEOTIDE SEQUENCE [LARGE SCALE GENOMIC DNA]</scope>
    <source>
        <strain evidence="9">PS312</strain>
    </source>
</reference>
<keyword evidence="7" id="KW-1133">Transmembrane helix</keyword>
<evidence type="ECO:0000256" key="4">
    <source>
        <dbReference type="ARBA" id="ARBA00023136"/>
    </source>
</evidence>
<keyword evidence="2" id="KW-0328">Glycosyltransferase</keyword>
<dbReference type="OrthoDB" id="2019572at2759"/>
<feature type="transmembrane region" description="Helical" evidence="7">
    <location>
        <begin position="33"/>
        <end position="51"/>
    </location>
</feature>
<name>A0A2A6B8R7_PRIPA</name>
<organism evidence="8 9">
    <name type="scientific">Pristionchus pacificus</name>
    <name type="common">Parasitic nematode worm</name>
    <dbReference type="NCBI Taxonomy" id="54126"/>
    <lineage>
        <taxon>Eukaryota</taxon>
        <taxon>Metazoa</taxon>
        <taxon>Ecdysozoa</taxon>
        <taxon>Nematoda</taxon>
        <taxon>Chromadorea</taxon>
        <taxon>Rhabditida</taxon>
        <taxon>Rhabditina</taxon>
        <taxon>Diplogasteromorpha</taxon>
        <taxon>Diplogasteroidea</taxon>
        <taxon>Neodiplogasteridae</taxon>
        <taxon>Pristionchus</taxon>
    </lineage>
</organism>
<gene>
    <name evidence="8" type="primary">WBGene00109043</name>
</gene>
<dbReference type="EnsemblMetazoa" id="PPA19489.1">
    <property type="protein sequence ID" value="PPA19489.1"/>
    <property type="gene ID" value="WBGene00109043"/>
</dbReference>
<dbReference type="GO" id="GO:0016020">
    <property type="term" value="C:membrane"/>
    <property type="evidence" value="ECO:0007669"/>
    <property type="project" value="UniProtKB-SubCell"/>
</dbReference>
<dbReference type="GO" id="GO:0016757">
    <property type="term" value="F:glycosyltransferase activity"/>
    <property type="evidence" value="ECO:0007669"/>
    <property type="project" value="UniProtKB-KW"/>
</dbReference>
<accession>A0A8R1YHQ5</accession>
<proteinExistence type="predicted"/>
<protein>
    <submittedName>
        <fullName evidence="8">Uncharacterized protein</fullName>
    </submittedName>
</protein>
<dbReference type="Proteomes" id="UP000005239">
    <property type="component" value="Unassembled WGS sequence"/>
</dbReference>
<feature type="compositionally biased region" description="Basic and acidic residues" evidence="6">
    <location>
        <begin position="678"/>
        <end position="712"/>
    </location>
</feature>
<feature type="compositionally biased region" description="Basic and acidic residues" evidence="6">
    <location>
        <begin position="639"/>
        <end position="649"/>
    </location>
</feature>
<evidence type="ECO:0000256" key="5">
    <source>
        <dbReference type="ARBA" id="ARBA00023180"/>
    </source>
</evidence>
<evidence type="ECO:0000313" key="9">
    <source>
        <dbReference type="Proteomes" id="UP000005239"/>
    </source>
</evidence>